<organism evidence="10 11">
    <name type="scientific">Caballeronia calidae</name>
    <dbReference type="NCBI Taxonomy" id="1777139"/>
    <lineage>
        <taxon>Bacteria</taxon>
        <taxon>Pseudomonadati</taxon>
        <taxon>Pseudomonadota</taxon>
        <taxon>Betaproteobacteria</taxon>
        <taxon>Burkholderiales</taxon>
        <taxon>Burkholderiaceae</taxon>
        <taxon>Caballeronia</taxon>
    </lineage>
</organism>
<evidence type="ECO:0000256" key="1">
    <source>
        <dbReference type="ARBA" id="ARBA00000085"/>
    </source>
</evidence>
<dbReference type="CDD" id="cd00082">
    <property type="entry name" value="HisKA"/>
    <property type="match status" value="1"/>
</dbReference>
<dbReference type="GO" id="GO:0000155">
    <property type="term" value="F:phosphorelay sensor kinase activity"/>
    <property type="evidence" value="ECO:0007669"/>
    <property type="project" value="InterPro"/>
</dbReference>
<evidence type="ECO:0000259" key="9">
    <source>
        <dbReference type="PROSITE" id="PS50109"/>
    </source>
</evidence>
<dbReference type="InterPro" id="IPR036097">
    <property type="entry name" value="HisK_dim/P_sf"/>
</dbReference>
<dbReference type="RefSeq" id="WP_062612182.1">
    <property type="nucleotide sequence ID" value="NZ_FCOX02000109.1"/>
</dbReference>
<dbReference type="Pfam" id="PF02518">
    <property type="entry name" value="HATPase_c"/>
    <property type="match status" value="1"/>
</dbReference>
<dbReference type="PROSITE" id="PS50109">
    <property type="entry name" value="HIS_KIN"/>
    <property type="match status" value="1"/>
</dbReference>
<evidence type="ECO:0000256" key="4">
    <source>
        <dbReference type="ARBA" id="ARBA00022475"/>
    </source>
</evidence>
<dbReference type="AlphaFoldDB" id="A0A158EHB8"/>
<comment type="caution">
    <text evidence="10">The sequence shown here is derived from an EMBL/GenBank/DDBJ whole genome shotgun (WGS) entry which is preliminary data.</text>
</comment>
<dbReference type="PANTHER" id="PTHR44936">
    <property type="entry name" value="SENSOR PROTEIN CREC"/>
    <property type="match status" value="1"/>
</dbReference>
<keyword evidence="8" id="KW-0067">ATP-binding</keyword>
<dbReference type="Proteomes" id="UP000071859">
    <property type="component" value="Unassembled WGS sequence"/>
</dbReference>
<evidence type="ECO:0000313" key="10">
    <source>
        <dbReference type="EMBL" id="SAL06282.1"/>
    </source>
</evidence>
<reference evidence="10" key="1">
    <citation type="submission" date="2016-01" db="EMBL/GenBank/DDBJ databases">
        <authorList>
            <person name="Peeters C."/>
        </authorList>
    </citation>
    <scope>NUCLEOTIDE SEQUENCE</scope>
    <source>
        <strain evidence="10">LMG 29321</strain>
    </source>
</reference>
<keyword evidence="4" id="KW-1003">Cell membrane</keyword>
<evidence type="ECO:0000256" key="7">
    <source>
        <dbReference type="ARBA" id="ARBA00022777"/>
    </source>
</evidence>
<keyword evidence="11" id="KW-1185">Reference proteome</keyword>
<dbReference type="Gene3D" id="3.30.565.10">
    <property type="entry name" value="Histidine kinase-like ATPase, C-terminal domain"/>
    <property type="match status" value="1"/>
</dbReference>
<keyword evidence="7 10" id="KW-0418">Kinase</keyword>
<dbReference type="OrthoDB" id="315417at2"/>
<keyword evidence="6" id="KW-0547">Nucleotide-binding</keyword>
<dbReference type="InterPro" id="IPR003594">
    <property type="entry name" value="HATPase_dom"/>
</dbReference>
<evidence type="ECO:0000256" key="2">
    <source>
        <dbReference type="ARBA" id="ARBA00004651"/>
    </source>
</evidence>
<dbReference type="GO" id="GO:0005524">
    <property type="term" value="F:ATP binding"/>
    <property type="evidence" value="ECO:0007669"/>
    <property type="project" value="UniProtKB-KW"/>
</dbReference>
<name>A0A158EHB8_9BURK</name>
<dbReference type="SUPFAM" id="SSF55874">
    <property type="entry name" value="ATPase domain of HSP90 chaperone/DNA topoisomerase II/histidine kinase"/>
    <property type="match status" value="1"/>
</dbReference>
<dbReference type="InterPro" id="IPR036890">
    <property type="entry name" value="HATPase_C_sf"/>
</dbReference>
<comment type="catalytic activity">
    <reaction evidence="1">
        <text>ATP + protein L-histidine = ADP + protein N-phospho-L-histidine.</text>
        <dbReference type="EC" id="2.7.13.3"/>
    </reaction>
</comment>
<gene>
    <name evidence="10" type="ORF">AWB78_07984</name>
</gene>
<feature type="domain" description="Histidine kinase" evidence="9">
    <location>
        <begin position="92"/>
        <end position="301"/>
    </location>
</feature>
<evidence type="ECO:0000313" key="11">
    <source>
        <dbReference type="Proteomes" id="UP000071859"/>
    </source>
</evidence>
<dbReference type="PANTHER" id="PTHR44936:SF10">
    <property type="entry name" value="SENSOR PROTEIN RSTB"/>
    <property type="match status" value="1"/>
</dbReference>
<dbReference type="InterPro" id="IPR005467">
    <property type="entry name" value="His_kinase_dom"/>
</dbReference>
<dbReference type="CDD" id="cd00075">
    <property type="entry name" value="HATPase"/>
    <property type="match status" value="1"/>
</dbReference>
<evidence type="ECO:0000256" key="6">
    <source>
        <dbReference type="ARBA" id="ARBA00022741"/>
    </source>
</evidence>
<dbReference type="InterPro" id="IPR003661">
    <property type="entry name" value="HisK_dim/P_dom"/>
</dbReference>
<sequence>MVRSLRAALRLKRKTVVVMGLVARMAAGGSVMVGAARRDVLGLSWGVGGAARAWFGWLSARRTRRARAPDMRGAADAISGKAPLLWAQSCAALAHDLRQPIAAAKLILWDARASAQDEGALRALQRLDQTMELMATMVEHVLRCTQSNAGALDSRWRVTNVAEVLERVFGEMEVLALQRRVDFRLRCSDQYIVSDAAILYRIVQNLVSNALACVHDGGVLLSVRTRGPDDILVQIFDTGPGMSEQHVKRLTGSEQPVGARRAAGLGLDIVNDFCAALGIRVQVKTVSNQGSVVSLRMRKTRRVAPWRASEGGGVESAQASAASPSAASPLVTNFKAMLIKSTTHGCHAL</sequence>
<dbReference type="InterPro" id="IPR050980">
    <property type="entry name" value="2C_sensor_his_kinase"/>
</dbReference>
<accession>A0A158EHB8</accession>
<evidence type="ECO:0000256" key="5">
    <source>
        <dbReference type="ARBA" id="ARBA00022679"/>
    </source>
</evidence>
<evidence type="ECO:0000256" key="3">
    <source>
        <dbReference type="ARBA" id="ARBA00012438"/>
    </source>
</evidence>
<protein>
    <recommendedName>
        <fullName evidence="3">histidine kinase</fullName>
        <ecNumber evidence="3">2.7.13.3</ecNumber>
    </recommendedName>
</protein>
<dbReference type="SMART" id="SM00387">
    <property type="entry name" value="HATPase_c"/>
    <property type="match status" value="1"/>
</dbReference>
<dbReference type="EC" id="2.7.13.3" evidence="3"/>
<proteinExistence type="predicted"/>
<keyword evidence="5" id="KW-0808">Transferase</keyword>
<dbReference type="SUPFAM" id="SSF47384">
    <property type="entry name" value="Homodimeric domain of signal transducing histidine kinase"/>
    <property type="match status" value="1"/>
</dbReference>
<evidence type="ECO:0000256" key="8">
    <source>
        <dbReference type="ARBA" id="ARBA00022840"/>
    </source>
</evidence>
<dbReference type="GO" id="GO:0005886">
    <property type="term" value="C:plasma membrane"/>
    <property type="evidence" value="ECO:0007669"/>
    <property type="project" value="UniProtKB-SubCell"/>
</dbReference>
<comment type="subcellular location">
    <subcellularLocation>
        <location evidence="2">Cell membrane</location>
        <topology evidence="2">Multi-pass membrane protein</topology>
    </subcellularLocation>
</comment>
<keyword evidence="4" id="KW-0472">Membrane</keyword>
<dbReference type="EMBL" id="FCOX02000109">
    <property type="protein sequence ID" value="SAL06282.1"/>
    <property type="molecule type" value="Genomic_DNA"/>
</dbReference>